<proteinExistence type="inferred from homology"/>
<reference evidence="9" key="2">
    <citation type="submission" date="2025-09" db="UniProtKB">
        <authorList>
            <consortium name="Ensembl"/>
        </authorList>
    </citation>
    <scope>IDENTIFICATION</scope>
</reference>
<evidence type="ECO:0000313" key="9">
    <source>
        <dbReference type="Ensembl" id="ENSCPRP00005007583.1"/>
    </source>
</evidence>
<dbReference type="PROSITE" id="PS50195">
    <property type="entry name" value="PX"/>
    <property type="match status" value="1"/>
</dbReference>
<dbReference type="Gene3D" id="3.30.1520.10">
    <property type="entry name" value="Phox-like domain"/>
    <property type="match status" value="1"/>
</dbReference>
<accession>A0A7M4EC37</accession>
<sequence length="214" mass="24189">SRLAPAPAAGPERSAAHRVFKVEVLYNGRKHTVEKRYSEFHALHKRIKKLCKVPDFPPKRVPNWMTKVLEQRRQGLEVYIQGVVYYNEELPKEVLDFLKLRHGYQDPKGSSLAFLLTHRPVLSFYKDPYILHPATREPVGMLYWGQTTSPATFPLSTPPLIPSSCFSDLLPDTVLSGVLQGLYAPEYCLLDTCHQNPKTQPTCPAGLLCTDSNS</sequence>
<evidence type="ECO:0000256" key="4">
    <source>
        <dbReference type="ARBA" id="ARBA00022927"/>
    </source>
</evidence>
<comment type="similarity">
    <text evidence="2">Belongs to the sorting nexin family.</text>
</comment>
<evidence type="ECO:0000313" key="10">
    <source>
        <dbReference type="Proteomes" id="UP000594220"/>
    </source>
</evidence>
<dbReference type="CDD" id="cd06880">
    <property type="entry name" value="PX_SNX22"/>
    <property type="match status" value="1"/>
</dbReference>
<evidence type="ECO:0000256" key="6">
    <source>
        <dbReference type="ARBA" id="ARBA00023136"/>
    </source>
</evidence>
<evidence type="ECO:0000256" key="1">
    <source>
        <dbReference type="ARBA" id="ARBA00004180"/>
    </source>
</evidence>
<dbReference type="GO" id="GO:0030659">
    <property type="term" value="C:cytoplasmic vesicle membrane"/>
    <property type="evidence" value="ECO:0007669"/>
    <property type="project" value="UniProtKB-SubCell"/>
</dbReference>
<dbReference type="AlphaFoldDB" id="A0A7M4EC37"/>
<feature type="domain" description="PX" evidence="8">
    <location>
        <begin position="1"/>
        <end position="105"/>
    </location>
</feature>
<keyword evidence="4" id="KW-0653">Protein transport</keyword>
<evidence type="ECO:0000256" key="2">
    <source>
        <dbReference type="ARBA" id="ARBA00010883"/>
    </source>
</evidence>
<comment type="subcellular location">
    <subcellularLocation>
        <location evidence="1">Cytoplasmic vesicle membrane</location>
        <topology evidence="1">Peripheral membrane protein</topology>
        <orientation evidence="1">Cytoplasmic side</orientation>
    </subcellularLocation>
</comment>
<dbReference type="SMART" id="SM00312">
    <property type="entry name" value="PX"/>
    <property type="match status" value="1"/>
</dbReference>
<keyword evidence="6" id="KW-0472">Membrane</keyword>
<dbReference type="GO" id="GO:1901981">
    <property type="term" value="F:phosphatidylinositol phosphate binding"/>
    <property type="evidence" value="ECO:0007669"/>
    <property type="project" value="TreeGrafter"/>
</dbReference>
<evidence type="ECO:0000256" key="3">
    <source>
        <dbReference type="ARBA" id="ARBA00022448"/>
    </source>
</evidence>
<dbReference type="GO" id="GO:0015031">
    <property type="term" value="P:protein transport"/>
    <property type="evidence" value="ECO:0007669"/>
    <property type="project" value="UniProtKB-KW"/>
</dbReference>
<dbReference type="PANTHER" id="PTHR15813">
    <property type="entry name" value="SORTING NEXIN-22 AND 24"/>
    <property type="match status" value="1"/>
</dbReference>
<dbReference type="PANTHER" id="PTHR15813:SF8">
    <property type="entry name" value="SORTING NEXIN-22"/>
    <property type="match status" value="1"/>
</dbReference>
<protein>
    <submittedName>
        <fullName evidence="9">Sorting nexin 22</fullName>
    </submittedName>
</protein>
<dbReference type="Pfam" id="PF00787">
    <property type="entry name" value="PX"/>
    <property type="match status" value="1"/>
</dbReference>
<evidence type="ECO:0000259" key="8">
    <source>
        <dbReference type="PROSITE" id="PS50195"/>
    </source>
</evidence>
<evidence type="ECO:0000256" key="7">
    <source>
        <dbReference type="ARBA" id="ARBA00023329"/>
    </source>
</evidence>
<dbReference type="Proteomes" id="UP000594220">
    <property type="component" value="Unplaced"/>
</dbReference>
<organism evidence="9 10">
    <name type="scientific">Crocodylus porosus</name>
    <name type="common">Saltwater crocodile</name>
    <name type="synonym">Estuarine crocodile</name>
    <dbReference type="NCBI Taxonomy" id="8502"/>
    <lineage>
        <taxon>Eukaryota</taxon>
        <taxon>Metazoa</taxon>
        <taxon>Chordata</taxon>
        <taxon>Craniata</taxon>
        <taxon>Vertebrata</taxon>
        <taxon>Euteleostomi</taxon>
        <taxon>Archelosauria</taxon>
        <taxon>Archosauria</taxon>
        <taxon>Crocodylia</taxon>
        <taxon>Longirostres</taxon>
        <taxon>Crocodylidae</taxon>
        <taxon>Crocodylus</taxon>
    </lineage>
</organism>
<keyword evidence="3" id="KW-0813">Transport</keyword>
<dbReference type="SUPFAM" id="SSF64268">
    <property type="entry name" value="PX domain"/>
    <property type="match status" value="1"/>
</dbReference>
<dbReference type="Ensembl" id="ENSCPRT00005008891.1">
    <property type="protein sequence ID" value="ENSCPRP00005007583.1"/>
    <property type="gene ID" value="ENSCPRG00005005380.1"/>
</dbReference>
<evidence type="ECO:0000256" key="5">
    <source>
        <dbReference type="ARBA" id="ARBA00023121"/>
    </source>
</evidence>
<name>A0A7M4EC37_CROPO</name>
<dbReference type="InterPro" id="IPR052467">
    <property type="entry name" value="Sorting_nexin_PX-domain"/>
</dbReference>
<dbReference type="GeneTree" id="ENSGT00390000001280"/>
<gene>
    <name evidence="9" type="primary">SNX22</name>
</gene>
<keyword evidence="5" id="KW-0446">Lipid-binding</keyword>
<dbReference type="InterPro" id="IPR001683">
    <property type="entry name" value="PX_dom"/>
</dbReference>
<keyword evidence="7" id="KW-0968">Cytoplasmic vesicle</keyword>
<keyword evidence="10" id="KW-1185">Reference proteome</keyword>
<dbReference type="InterPro" id="IPR036871">
    <property type="entry name" value="PX_dom_sf"/>
</dbReference>
<reference evidence="9" key="1">
    <citation type="submission" date="2025-08" db="UniProtKB">
        <authorList>
            <consortium name="Ensembl"/>
        </authorList>
    </citation>
    <scope>IDENTIFICATION</scope>
</reference>